<proteinExistence type="predicted"/>
<organism evidence="2 3">
    <name type="scientific">candidate division WWE3 bacterium RIFCSPHIGHO2_01_FULL_48_15</name>
    <dbReference type="NCBI Taxonomy" id="1802619"/>
    <lineage>
        <taxon>Bacteria</taxon>
        <taxon>Katanobacteria</taxon>
    </lineage>
</organism>
<dbReference type="STRING" id="1802619.A2797_02335"/>
<dbReference type="Proteomes" id="UP000179005">
    <property type="component" value="Unassembled WGS sequence"/>
</dbReference>
<accession>A0A1F4VC50</accession>
<dbReference type="EMBL" id="MEVC01000019">
    <property type="protein sequence ID" value="OGC54699.1"/>
    <property type="molecule type" value="Genomic_DNA"/>
</dbReference>
<sequence>MEGSGKLPPKRLGIELLPPATPAGWEKFFIFWAKRIGIPLLIALELLFLILSSFRASLELNLRALDVSVREKEGALAAEAEFEQQFRNVQAKLAIMSQVQDDLCSSCAIDKLYSLKTATTTINSISIKEDELTISAQTSQAIDFALFVDRILKDESIKEAAITGGALNAEGQFSFTMGLVLDRQMIK</sequence>
<protein>
    <submittedName>
        <fullName evidence="2">Uncharacterized protein</fullName>
    </submittedName>
</protein>
<keyword evidence="1" id="KW-1133">Transmembrane helix</keyword>
<reference evidence="2 3" key="1">
    <citation type="journal article" date="2016" name="Nat. Commun.">
        <title>Thousands of microbial genomes shed light on interconnected biogeochemical processes in an aquifer system.</title>
        <authorList>
            <person name="Anantharaman K."/>
            <person name="Brown C.T."/>
            <person name="Hug L.A."/>
            <person name="Sharon I."/>
            <person name="Castelle C.J."/>
            <person name="Probst A.J."/>
            <person name="Thomas B.C."/>
            <person name="Singh A."/>
            <person name="Wilkins M.J."/>
            <person name="Karaoz U."/>
            <person name="Brodie E.L."/>
            <person name="Williams K.H."/>
            <person name="Hubbard S.S."/>
            <person name="Banfield J.F."/>
        </authorList>
    </citation>
    <scope>NUCLEOTIDE SEQUENCE [LARGE SCALE GENOMIC DNA]</scope>
</reference>
<evidence type="ECO:0000313" key="2">
    <source>
        <dbReference type="EMBL" id="OGC54699.1"/>
    </source>
</evidence>
<feature type="transmembrane region" description="Helical" evidence="1">
    <location>
        <begin position="36"/>
        <end position="54"/>
    </location>
</feature>
<keyword evidence="1" id="KW-0472">Membrane</keyword>
<evidence type="ECO:0000313" key="3">
    <source>
        <dbReference type="Proteomes" id="UP000179005"/>
    </source>
</evidence>
<dbReference type="AlphaFoldDB" id="A0A1F4VC50"/>
<comment type="caution">
    <text evidence="2">The sequence shown here is derived from an EMBL/GenBank/DDBJ whole genome shotgun (WGS) entry which is preliminary data.</text>
</comment>
<evidence type="ECO:0000256" key="1">
    <source>
        <dbReference type="SAM" id="Phobius"/>
    </source>
</evidence>
<name>A0A1F4VC50_UNCKA</name>
<keyword evidence="1" id="KW-0812">Transmembrane</keyword>
<gene>
    <name evidence="2" type="ORF">A2797_02335</name>
</gene>